<proteinExistence type="predicted"/>
<name>A0A1H6BVR0_9HYPH</name>
<dbReference type="EMBL" id="FNUY01000008">
    <property type="protein sequence ID" value="SEG64535.1"/>
    <property type="molecule type" value="Genomic_DNA"/>
</dbReference>
<organism evidence="1 2">
    <name type="scientific">Bosea lathyri</name>
    <dbReference type="NCBI Taxonomy" id="1036778"/>
    <lineage>
        <taxon>Bacteria</taxon>
        <taxon>Pseudomonadati</taxon>
        <taxon>Pseudomonadota</taxon>
        <taxon>Alphaproteobacteria</taxon>
        <taxon>Hyphomicrobiales</taxon>
        <taxon>Boseaceae</taxon>
        <taxon>Bosea</taxon>
    </lineage>
</organism>
<accession>A0A1H6BVR0</accession>
<sequence length="158" mass="17177">MRRAADFPNEPETIGELMKVDEMTEAAKPAAEASGVEAINRLERAAMAYERLGKLTRDDEKTRQLRKDTIAEVALARIAVMLQFATPPAPATVEMREALEFYANTDNWVDTPSWDGDPSCITPKAIPVNRREAGSPCDCGDKARAALAAPATDASEGR</sequence>
<gene>
    <name evidence="1" type="ORF">SAMN04488115_108104</name>
</gene>
<keyword evidence="2" id="KW-1185">Reference proteome</keyword>
<reference evidence="1 2" key="1">
    <citation type="submission" date="2016-10" db="EMBL/GenBank/DDBJ databases">
        <authorList>
            <person name="de Groot N.N."/>
        </authorList>
    </citation>
    <scope>NUCLEOTIDE SEQUENCE [LARGE SCALE GENOMIC DNA]</scope>
    <source>
        <strain evidence="1 2">DSM 26656</strain>
    </source>
</reference>
<dbReference type="Proteomes" id="UP000236743">
    <property type="component" value="Unassembled WGS sequence"/>
</dbReference>
<protein>
    <submittedName>
        <fullName evidence="1">Uncharacterized protein</fullName>
    </submittedName>
</protein>
<dbReference type="AlphaFoldDB" id="A0A1H6BVR0"/>
<evidence type="ECO:0000313" key="2">
    <source>
        <dbReference type="Proteomes" id="UP000236743"/>
    </source>
</evidence>
<evidence type="ECO:0000313" key="1">
    <source>
        <dbReference type="EMBL" id="SEG64535.1"/>
    </source>
</evidence>